<evidence type="ECO:0008006" key="4">
    <source>
        <dbReference type="Google" id="ProtNLM"/>
    </source>
</evidence>
<dbReference type="Proteomes" id="UP000054248">
    <property type="component" value="Unassembled WGS sequence"/>
</dbReference>
<dbReference type="HOGENOM" id="CLU_2185910_0_0_1"/>
<keyword evidence="3" id="KW-1185">Reference proteome</keyword>
<feature type="signal peptide" evidence="1">
    <location>
        <begin position="1"/>
        <end position="21"/>
    </location>
</feature>
<accession>A0A0C3Q8I9</accession>
<dbReference type="AlphaFoldDB" id="A0A0C3Q8I9"/>
<reference evidence="2 3" key="1">
    <citation type="submission" date="2014-04" db="EMBL/GenBank/DDBJ databases">
        <authorList>
            <consortium name="DOE Joint Genome Institute"/>
            <person name="Kuo A."/>
            <person name="Girlanda M."/>
            <person name="Perotto S."/>
            <person name="Kohler A."/>
            <person name="Nagy L.G."/>
            <person name="Floudas D."/>
            <person name="Copeland A."/>
            <person name="Barry K.W."/>
            <person name="Cichocki N."/>
            <person name="Veneault-Fourrey C."/>
            <person name="LaButti K."/>
            <person name="Lindquist E.A."/>
            <person name="Lipzen A."/>
            <person name="Lundell T."/>
            <person name="Morin E."/>
            <person name="Murat C."/>
            <person name="Sun H."/>
            <person name="Tunlid A."/>
            <person name="Henrissat B."/>
            <person name="Grigoriev I.V."/>
            <person name="Hibbett D.S."/>
            <person name="Martin F."/>
            <person name="Nordberg H.P."/>
            <person name="Cantor M.N."/>
            <person name="Hua S.X."/>
        </authorList>
    </citation>
    <scope>NUCLEOTIDE SEQUENCE [LARGE SCALE GENOMIC DNA]</scope>
    <source>
        <strain evidence="2 3">MUT 4182</strain>
    </source>
</reference>
<feature type="chain" id="PRO_5005172037" description="Secreted protein" evidence="1">
    <location>
        <begin position="22"/>
        <end position="109"/>
    </location>
</feature>
<proteinExistence type="predicted"/>
<keyword evidence="1" id="KW-0732">Signal</keyword>
<sequence>MYRSSFVPLSRLSLFIHFGLVSFHLRSSIAPIQPWPRKPSQQPERPFWAIELCFCLFRRCQRRAAPLAITYRVASQGIHTHPRYMHTPPAPLTPKRCTLDFLVCLFFGY</sequence>
<evidence type="ECO:0000313" key="3">
    <source>
        <dbReference type="Proteomes" id="UP000054248"/>
    </source>
</evidence>
<reference evidence="3" key="2">
    <citation type="submission" date="2015-01" db="EMBL/GenBank/DDBJ databases">
        <title>Evolutionary Origins and Diversification of the Mycorrhizal Mutualists.</title>
        <authorList>
            <consortium name="DOE Joint Genome Institute"/>
            <consortium name="Mycorrhizal Genomics Consortium"/>
            <person name="Kohler A."/>
            <person name="Kuo A."/>
            <person name="Nagy L.G."/>
            <person name="Floudas D."/>
            <person name="Copeland A."/>
            <person name="Barry K.W."/>
            <person name="Cichocki N."/>
            <person name="Veneault-Fourrey C."/>
            <person name="LaButti K."/>
            <person name="Lindquist E.A."/>
            <person name="Lipzen A."/>
            <person name="Lundell T."/>
            <person name="Morin E."/>
            <person name="Murat C."/>
            <person name="Riley R."/>
            <person name="Ohm R."/>
            <person name="Sun H."/>
            <person name="Tunlid A."/>
            <person name="Henrissat B."/>
            <person name="Grigoriev I.V."/>
            <person name="Hibbett D.S."/>
            <person name="Martin F."/>
        </authorList>
    </citation>
    <scope>NUCLEOTIDE SEQUENCE [LARGE SCALE GENOMIC DNA]</scope>
    <source>
        <strain evidence="3">MUT 4182</strain>
    </source>
</reference>
<dbReference type="EMBL" id="KN823029">
    <property type="protein sequence ID" value="KIO26140.1"/>
    <property type="molecule type" value="Genomic_DNA"/>
</dbReference>
<name>A0A0C3Q8I9_9AGAM</name>
<gene>
    <name evidence="2" type="ORF">M407DRAFT_203579</name>
</gene>
<protein>
    <recommendedName>
        <fullName evidence="4">Secreted protein</fullName>
    </recommendedName>
</protein>
<evidence type="ECO:0000256" key="1">
    <source>
        <dbReference type="SAM" id="SignalP"/>
    </source>
</evidence>
<organism evidence="2 3">
    <name type="scientific">Tulasnella calospora MUT 4182</name>
    <dbReference type="NCBI Taxonomy" id="1051891"/>
    <lineage>
        <taxon>Eukaryota</taxon>
        <taxon>Fungi</taxon>
        <taxon>Dikarya</taxon>
        <taxon>Basidiomycota</taxon>
        <taxon>Agaricomycotina</taxon>
        <taxon>Agaricomycetes</taxon>
        <taxon>Cantharellales</taxon>
        <taxon>Tulasnellaceae</taxon>
        <taxon>Tulasnella</taxon>
    </lineage>
</organism>
<evidence type="ECO:0000313" key="2">
    <source>
        <dbReference type="EMBL" id="KIO26140.1"/>
    </source>
</evidence>